<protein>
    <submittedName>
        <fullName evidence="2">Uncharacterized protein</fullName>
    </submittedName>
</protein>
<comment type="caution">
    <text evidence="2">The sequence shown here is derived from an EMBL/GenBank/DDBJ whole genome shotgun (WGS) entry which is preliminary data.</text>
</comment>
<evidence type="ECO:0000313" key="2">
    <source>
        <dbReference type="EMBL" id="TMS37711.1"/>
    </source>
</evidence>
<feature type="compositionally biased region" description="Basic residues" evidence="1">
    <location>
        <begin position="14"/>
        <end position="28"/>
    </location>
</feature>
<name>A0A4U8UWF7_STECR</name>
<evidence type="ECO:0000256" key="1">
    <source>
        <dbReference type="SAM" id="MobiDB-lite"/>
    </source>
</evidence>
<feature type="region of interest" description="Disordered" evidence="1">
    <location>
        <begin position="1"/>
        <end position="36"/>
    </location>
</feature>
<accession>A0A4U8UWF7</accession>
<dbReference type="AlphaFoldDB" id="A0A4U8UWF7"/>
<keyword evidence="3" id="KW-1185">Reference proteome</keyword>
<dbReference type="EMBL" id="AZBU02000001">
    <property type="protein sequence ID" value="TMS37711.1"/>
    <property type="molecule type" value="Genomic_DNA"/>
</dbReference>
<reference evidence="2 3" key="1">
    <citation type="journal article" date="2015" name="Genome Biol.">
        <title>Comparative genomics of Steinernema reveals deeply conserved gene regulatory networks.</title>
        <authorList>
            <person name="Dillman A.R."/>
            <person name="Macchietto M."/>
            <person name="Porter C.F."/>
            <person name="Rogers A."/>
            <person name="Williams B."/>
            <person name="Antoshechkin I."/>
            <person name="Lee M.M."/>
            <person name="Goodwin Z."/>
            <person name="Lu X."/>
            <person name="Lewis E.E."/>
            <person name="Goodrich-Blair H."/>
            <person name="Stock S.P."/>
            <person name="Adams B.J."/>
            <person name="Sternberg P.W."/>
            <person name="Mortazavi A."/>
        </authorList>
    </citation>
    <scope>NUCLEOTIDE SEQUENCE [LARGE SCALE GENOMIC DNA]</scope>
    <source>
        <strain evidence="2 3">ALL</strain>
    </source>
</reference>
<organism evidence="2 3">
    <name type="scientific">Steinernema carpocapsae</name>
    <name type="common">Entomopathogenic nematode</name>
    <dbReference type="NCBI Taxonomy" id="34508"/>
    <lineage>
        <taxon>Eukaryota</taxon>
        <taxon>Metazoa</taxon>
        <taxon>Ecdysozoa</taxon>
        <taxon>Nematoda</taxon>
        <taxon>Chromadorea</taxon>
        <taxon>Rhabditida</taxon>
        <taxon>Tylenchina</taxon>
        <taxon>Panagrolaimomorpha</taxon>
        <taxon>Strongyloidoidea</taxon>
        <taxon>Steinernematidae</taxon>
        <taxon>Steinernema</taxon>
    </lineage>
</organism>
<gene>
    <name evidence="2" type="ORF">L596_004591</name>
</gene>
<dbReference type="EMBL" id="CM016762">
    <property type="protein sequence ID" value="TMS37711.1"/>
    <property type="molecule type" value="Genomic_DNA"/>
</dbReference>
<proteinExistence type="predicted"/>
<reference evidence="2 3" key="2">
    <citation type="journal article" date="2019" name="G3 (Bethesda)">
        <title>Hybrid Assembly of the Genome of the Entomopathogenic Nematode Steinernema carpocapsae Identifies the X-Chromosome.</title>
        <authorList>
            <person name="Serra L."/>
            <person name="Macchietto M."/>
            <person name="Macias-Munoz A."/>
            <person name="McGill C.J."/>
            <person name="Rodriguez I.M."/>
            <person name="Rodriguez B."/>
            <person name="Murad R."/>
            <person name="Mortazavi A."/>
        </authorList>
    </citation>
    <scope>NUCLEOTIDE SEQUENCE [LARGE SCALE GENOMIC DNA]</scope>
    <source>
        <strain evidence="2 3">ALL</strain>
    </source>
</reference>
<dbReference type="Proteomes" id="UP000298663">
    <property type="component" value="Chromosome X"/>
</dbReference>
<sequence length="68" mass="7996">MLTLFKSTIERGSRKNGKSRSCCRRRPVRPGQKYKQPRLSEPRFLINSECCFDWCSDFCSSRQLSDMS</sequence>
<evidence type="ECO:0000313" key="3">
    <source>
        <dbReference type="Proteomes" id="UP000298663"/>
    </source>
</evidence>